<feature type="transmembrane region" description="Helical" evidence="2">
    <location>
        <begin position="29"/>
        <end position="51"/>
    </location>
</feature>
<feature type="transmembrane region" description="Helical" evidence="2">
    <location>
        <begin position="192"/>
        <end position="217"/>
    </location>
</feature>
<accession>A0A8H4QK13</accession>
<name>A0A8H4QK13_9AGAR</name>
<feature type="region of interest" description="Disordered" evidence="1">
    <location>
        <begin position="319"/>
        <end position="339"/>
    </location>
</feature>
<keyword evidence="2" id="KW-0812">Transmembrane</keyword>
<evidence type="ECO:0000256" key="2">
    <source>
        <dbReference type="SAM" id="Phobius"/>
    </source>
</evidence>
<feature type="compositionally biased region" description="Basic and acidic residues" evidence="1">
    <location>
        <begin position="321"/>
        <end position="339"/>
    </location>
</feature>
<dbReference type="Proteomes" id="UP000521872">
    <property type="component" value="Unassembled WGS sequence"/>
</dbReference>
<gene>
    <name evidence="3" type="ORF">D9613_012752</name>
</gene>
<evidence type="ECO:0000313" key="3">
    <source>
        <dbReference type="EMBL" id="KAF4612530.1"/>
    </source>
</evidence>
<dbReference type="AlphaFoldDB" id="A0A8H4QK13"/>
<proteinExistence type="predicted"/>
<dbReference type="EMBL" id="JAACJL010000049">
    <property type="protein sequence ID" value="KAF4612530.1"/>
    <property type="molecule type" value="Genomic_DNA"/>
</dbReference>
<evidence type="ECO:0000256" key="1">
    <source>
        <dbReference type="SAM" id="MobiDB-lite"/>
    </source>
</evidence>
<organism evidence="3 4">
    <name type="scientific">Agrocybe pediades</name>
    <dbReference type="NCBI Taxonomy" id="84607"/>
    <lineage>
        <taxon>Eukaryota</taxon>
        <taxon>Fungi</taxon>
        <taxon>Dikarya</taxon>
        <taxon>Basidiomycota</taxon>
        <taxon>Agaricomycotina</taxon>
        <taxon>Agaricomycetes</taxon>
        <taxon>Agaricomycetidae</taxon>
        <taxon>Agaricales</taxon>
        <taxon>Agaricineae</taxon>
        <taxon>Strophariaceae</taxon>
        <taxon>Agrocybe</taxon>
    </lineage>
</organism>
<sequence length="339" mass="37085">MSNDHTTNFLNVQGVYIVHKQNRTRSRDMIIIGSITALYFITALNTLLNWLGISTLCTTDSGTRVEMFIESVSPNMPKGVAILGDITIYIGFALADGLLVSAEGLEMLSRMWAVLSKIFTANCTAHSGDSSMAYHFLLDAKPGFKTVQTNEIFNHLSAATFVAVAATSVLSTGAICLQIWRQTTLSSRSRKHYRIIINALIESSALYTVTVLLLAILDFNLTGNIGKSSYKVFLVINFIDAATQIISGLAPTLMIVRLVVSSSQEDTEVSSARLPSELISHASHANGANIMNVGSDLEMQQSRFMGLGEQESEEIQVVPRTEYHGQPEDELEDRVKTVV</sequence>
<comment type="caution">
    <text evidence="3">The sequence shown here is derived from an EMBL/GenBank/DDBJ whole genome shotgun (WGS) entry which is preliminary data.</text>
</comment>
<evidence type="ECO:0000313" key="4">
    <source>
        <dbReference type="Proteomes" id="UP000521872"/>
    </source>
</evidence>
<keyword evidence="4" id="KW-1185">Reference proteome</keyword>
<feature type="transmembrane region" description="Helical" evidence="2">
    <location>
        <begin position="80"/>
        <end position="100"/>
    </location>
</feature>
<feature type="transmembrane region" description="Helical" evidence="2">
    <location>
        <begin position="232"/>
        <end position="256"/>
    </location>
</feature>
<protein>
    <submittedName>
        <fullName evidence="3">Uncharacterized protein</fullName>
    </submittedName>
</protein>
<keyword evidence="2" id="KW-0472">Membrane</keyword>
<keyword evidence="2" id="KW-1133">Transmembrane helix</keyword>
<reference evidence="3 4" key="1">
    <citation type="submission" date="2019-12" db="EMBL/GenBank/DDBJ databases">
        <authorList>
            <person name="Floudas D."/>
            <person name="Bentzer J."/>
            <person name="Ahren D."/>
            <person name="Johansson T."/>
            <person name="Persson P."/>
            <person name="Tunlid A."/>
        </authorList>
    </citation>
    <scope>NUCLEOTIDE SEQUENCE [LARGE SCALE GENOMIC DNA]</scope>
    <source>
        <strain evidence="3 4">CBS 102.39</strain>
    </source>
</reference>